<keyword evidence="1" id="KW-1133">Transmembrane helix</keyword>
<accession>A0ABV2H582</accession>
<dbReference type="Proteomes" id="UP001549031">
    <property type="component" value="Unassembled WGS sequence"/>
</dbReference>
<organism evidence="2 3">
    <name type="scientific">Pseudorhizobium tarimense</name>
    <dbReference type="NCBI Taxonomy" id="1079109"/>
    <lineage>
        <taxon>Bacteria</taxon>
        <taxon>Pseudomonadati</taxon>
        <taxon>Pseudomonadota</taxon>
        <taxon>Alphaproteobacteria</taxon>
        <taxon>Hyphomicrobiales</taxon>
        <taxon>Rhizobiaceae</taxon>
        <taxon>Rhizobium/Agrobacterium group</taxon>
        <taxon>Pseudorhizobium</taxon>
    </lineage>
</organism>
<evidence type="ECO:0000256" key="1">
    <source>
        <dbReference type="SAM" id="Phobius"/>
    </source>
</evidence>
<feature type="transmembrane region" description="Helical" evidence="1">
    <location>
        <begin position="36"/>
        <end position="69"/>
    </location>
</feature>
<dbReference type="EMBL" id="JBEPLJ010000006">
    <property type="protein sequence ID" value="MET3585579.1"/>
    <property type="molecule type" value="Genomic_DNA"/>
</dbReference>
<feature type="transmembrane region" description="Helical" evidence="1">
    <location>
        <begin position="110"/>
        <end position="129"/>
    </location>
</feature>
<feature type="transmembrane region" description="Helical" evidence="1">
    <location>
        <begin position="311"/>
        <end position="333"/>
    </location>
</feature>
<evidence type="ECO:0000313" key="2">
    <source>
        <dbReference type="EMBL" id="MET3585579.1"/>
    </source>
</evidence>
<proteinExistence type="predicted"/>
<keyword evidence="3" id="KW-1185">Reference proteome</keyword>
<sequence>MTTKYVNDLFIFLDGAHRIWSGQIPNVDFHSSLGPLAFYIPAAGYGISGTLGGAMPAGMALVVLLLAIIASEVIGSRMRMLIGLPLAVFLLLIAAVPVNPGEWIGELSFAMFYNRIGWAGLGLLLVMYLPRRPDQPRRQIIDAVCAAVLSLLMLYTKITYGLMAMAFLSFLLLDRRQLLWSAMALALVIFAVMFVELLWKGSLSHLEDLRLASSVSGEPPTLRVMADVILKNLADIAVFAIFAGILLLLEGRLRNILFVGFCVASGLLIIEQNFQIAGILTLGAGAAVIAELLLRSQALPHQRPWPRGLPLLLGALLLPATASNAISLALHSVNAVTDRGERMALPAFHGIRLVSMWSQGQYDFFRRYNASIADGAAALQTLDTPMARVVVLDFVNPFSAGLSLDPPTNDSPWYHWGRTLDRDHFPDPNEIFADAEIILEPKSPIEIYTARGMREVYGDYIRRHFLQIMQTDYWTIYRRR</sequence>
<dbReference type="RefSeq" id="WP_247243534.1">
    <property type="nucleotide sequence ID" value="NZ_JALJRA010000006.1"/>
</dbReference>
<feature type="transmembrane region" description="Helical" evidence="1">
    <location>
        <begin position="228"/>
        <end position="247"/>
    </location>
</feature>
<feature type="transmembrane region" description="Helical" evidence="1">
    <location>
        <begin position="178"/>
        <end position="199"/>
    </location>
</feature>
<protein>
    <submittedName>
        <fullName evidence="2">Uncharacterized protein</fullName>
    </submittedName>
</protein>
<feature type="transmembrane region" description="Helical" evidence="1">
    <location>
        <begin position="253"/>
        <end position="270"/>
    </location>
</feature>
<feature type="transmembrane region" description="Helical" evidence="1">
    <location>
        <begin position="277"/>
        <end position="299"/>
    </location>
</feature>
<name>A0ABV2H582_9HYPH</name>
<keyword evidence="1" id="KW-0812">Transmembrane</keyword>
<feature type="transmembrane region" description="Helical" evidence="1">
    <location>
        <begin position="141"/>
        <end position="172"/>
    </location>
</feature>
<reference evidence="2 3" key="1">
    <citation type="submission" date="2024-06" db="EMBL/GenBank/DDBJ databases">
        <title>Genomic Encyclopedia of Type Strains, Phase IV (KMG-IV): sequencing the most valuable type-strain genomes for metagenomic binning, comparative biology and taxonomic classification.</title>
        <authorList>
            <person name="Goeker M."/>
        </authorList>
    </citation>
    <scope>NUCLEOTIDE SEQUENCE [LARGE SCALE GENOMIC DNA]</scope>
    <source>
        <strain evidence="2 3">DSM 105042</strain>
    </source>
</reference>
<keyword evidence="1" id="KW-0472">Membrane</keyword>
<feature type="transmembrane region" description="Helical" evidence="1">
    <location>
        <begin position="81"/>
        <end position="98"/>
    </location>
</feature>
<comment type="caution">
    <text evidence="2">The sequence shown here is derived from an EMBL/GenBank/DDBJ whole genome shotgun (WGS) entry which is preliminary data.</text>
</comment>
<evidence type="ECO:0000313" key="3">
    <source>
        <dbReference type="Proteomes" id="UP001549031"/>
    </source>
</evidence>
<gene>
    <name evidence="2" type="ORF">ABID21_001688</name>
</gene>